<accession>A0A379D9M6</accession>
<organism evidence="2 3">
    <name type="scientific">Peptoniphilus indolicus</name>
    <dbReference type="NCBI Taxonomy" id="33030"/>
    <lineage>
        <taxon>Bacteria</taxon>
        <taxon>Bacillati</taxon>
        <taxon>Bacillota</taxon>
        <taxon>Tissierellia</taxon>
        <taxon>Tissierellales</taxon>
        <taxon>Peptoniphilaceae</taxon>
        <taxon>Peptoniphilus</taxon>
    </lineage>
</organism>
<keyword evidence="1" id="KW-1133">Transmembrane helix</keyword>
<keyword evidence="1" id="KW-0472">Membrane</keyword>
<sequence length="47" mass="5180">MQKNNIKPSVLLMTGICFVLYGVLVKQENLVVLNKAIKICMECIGIG</sequence>
<keyword evidence="1" id="KW-0812">Transmembrane</keyword>
<dbReference type="InterPro" id="IPR047708">
    <property type="entry name" value="CD1871A-like"/>
</dbReference>
<dbReference type="Proteomes" id="UP000254777">
    <property type="component" value="Unassembled WGS sequence"/>
</dbReference>
<gene>
    <name evidence="2" type="ORF">NCTC11088_00319</name>
</gene>
<dbReference type="NCBIfam" id="NF040920">
    <property type="entry name" value="CD1871A_fam"/>
    <property type="match status" value="1"/>
</dbReference>
<dbReference type="AlphaFoldDB" id="A0A379D9M6"/>
<name>A0A379D9M6_9FIRM</name>
<evidence type="ECO:0000313" key="3">
    <source>
        <dbReference type="Proteomes" id="UP000254777"/>
    </source>
</evidence>
<evidence type="ECO:0008006" key="4">
    <source>
        <dbReference type="Google" id="ProtNLM"/>
    </source>
</evidence>
<protein>
    <recommendedName>
        <fullName evidence="4">Thioredoxin</fullName>
    </recommendedName>
</protein>
<proteinExistence type="predicted"/>
<reference evidence="2 3" key="1">
    <citation type="submission" date="2018-06" db="EMBL/GenBank/DDBJ databases">
        <authorList>
            <consortium name="Pathogen Informatics"/>
            <person name="Doyle S."/>
        </authorList>
    </citation>
    <scope>NUCLEOTIDE SEQUENCE [LARGE SCALE GENOMIC DNA]</scope>
    <source>
        <strain evidence="2 3">NCTC11088</strain>
    </source>
</reference>
<evidence type="ECO:0000256" key="1">
    <source>
        <dbReference type="SAM" id="Phobius"/>
    </source>
</evidence>
<dbReference type="RefSeq" id="WP_115311949.1">
    <property type="nucleotide sequence ID" value="NZ_UGTH01000001.1"/>
</dbReference>
<evidence type="ECO:0000313" key="2">
    <source>
        <dbReference type="EMBL" id="SUB74569.1"/>
    </source>
</evidence>
<feature type="transmembrane region" description="Helical" evidence="1">
    <location>
        <begin position="6"/>
        <end position="25"/>
    </location>
</feature>
<dbReference type="EMBL" id="UGTH01000001">
    <property type="protein sequence ID" value="SUB74569.1"/>
    <property type="molecule type" value="Genomic_DNA"/>
</dbReference>